<evidence type="ECO:0000256" key="10">
    <source>
        <dbReference type="ARBA" id="ARBA00023224"/>
    </source>
</evidence>
<proteinExistence type="inferred from homology"/>
<dbReference type="GO" id="GO:0033038">
    <property type="term" value="F:bitter taste receptor activity"/>
    <property type="evidence" value="ECO:0007669"/>
    <property type="project" value="InterPro"/>
</dbReference>
<feature type="transmembrane region" description="Helical" evidence="12">
    <location>
        <begin position="48"/>
        <end position="72"/>
    </location>
</feature>
<keyword evidence="7" id="KW-0297">G-protein coupled receptor</keyword>
<keyword evidence="5 12" id="KW-0812">Transmembrane</keyword>
<evidence type="ECO:0000256" key="3">
    <source>
        <dbReference type="ARBA" id="ARBA00022480"/>
    </source>
</evidence>
<evidence type="ECO:0000256" key="12">
    <source>
        <dbReference type="SAM" id="Phobius"/>
    </source>
</evidence>
<organism evidence="13 14">
    <name type="scientific">Microtus ochrogaster</name>
    <name type="common">Prairie vole</name>
    <dbReference type="NCBI Taxonomy" id="79684"/>
    <lineage>
        <taxon>Eukaryota</taxon>
        <taxon>Metazoa</taxon>
        <taxon>Chordata</taxon>
        <taxon>Craniata</taxon>
        <taxon>Vertebrata</taxon>
        <taxon>Euteleostomi</taxon>
        <taxon>Mammalia</taxon>
        <taxon>Eutheria</taxon>
        <taxon>Euarchontoglires</taxon>
        <taxon>Glires</taxon>
        <taxon>Rodentia</taxon>
        <taxon>Myomorpha</taxon>
        <taxon>Muroidea</taxon>
        <taxon>Cricetidae</taxon>
        <taxon>Arvicolinae</taxon>
        <taxon>Microtus</taxon>
    </lineage>
</organism>
<protein>
    <submittedName>
        <fullName evidence="13">Taste receptor type 2 member 125</fullName>
    </submittedName>
</protein>
<dbReference type="Pfam" id="PF05296">
    <property type="entry name" value="TAS2R"/>
    <property type="match status" value="1"/>
</dbReference>
<dbReference type="InterPro" id="IPR007960">
    <property type="entry name" value="TAS2R"/>
</dbReference>
<dbReference type="Proteomes" id="UP000710432">
    <property type="component" value="Unassembled WGS sequence"/>
</dbReference>
<evidence type="ECO:0000256" key="8">
    <source>
        <dbReference type="ARBA" id="ARBA00023136"/>
    </source>
</evidence>
<gene>
    <name evidence="13" type="ORF">LTLLF_178830</name>
</gene>
<feature type="transmembrane region" description="Helical" evidence="12">
    <location>
        <begin position="6"/>
        <end position="36"/>
    </location>
</feature>
<reference evidence="13" key="1">
    <citation type="submission" date="2020-03" db="EMBL/GenBank/DDBJ databases">
        <title>Studies in the Genomics of Life Span.</title>
        <authorList>
            <person name="Glass D."/>
        </authorList>
    </citation>
    <scope>NUCLEOTIDE SEQUENCE</scope>
    <source>
        <strain evidence="13">LTLLF</strain>
        <tissue evidence="13">Muscle</tissue>
    </source>
</reference>
<comment type="subcellular location">
    <subcellularLocation>
        <location evidence="1">Membrane</location>
        <topology evidence="1">Multi-pass membrane protein</topology>
    </subcellularLocation>
</comment>
<evidence type="ECO:0000256" key="1">
    <source>
        <dbReference type="ARBA" id="ARBA00004141"/>
    </source>
</evidence>
<evidence type="ECO:0000256" key="11">
    <source>
        <dbReference type="RuleBase" id="RU004423"/>
    </source>
</evidence>
<accession>A0A8J6KWG5</accession>
<evidence type="ECO:0000256" key="7">
    <source>
        <dbReference type="ARBA" id="ARBA00023040"/>
    </source>
</evidence>
<comment type="similarity">
    <text evidence="2 11">Belongs to the G-protein coupled receptor T2R family.</text>
</comment>
<evidence type="ECO:0000313" key="14">
    <source>
        <dbReference type="Proteomes" id="UP000710432"/>
    </source>
</evidence>
<keyword evidence="10" id="KW-0807">Transducer</keyword>
<keyword evidence="8 12" id="KW-0472">Membrane</keyword>
<keyword evidence="3" id="KW-0919">Taste</keyword>
<sequence length="105" mass="11928">MTTAALVIFATMLNVEFITGNLGNGFIVLVNIMDWVKRRKISSVDQILTALAISRTIVLWTAYIIVSIFSMYHDAEVTMKRDEVFILFSPCLEDQPDKELLFNPV</sequence>
<evidence type="ECO:0000256" key="6">
    <source>
        <dbReference type="ARBA" id="ARBA00022989"/>
    </source>
</evidence>
<dbReference type="PANTHER" id="PTHR11394">
    <property type="entry name" value="TASTE RECEPTOR TYPE 2"/>
    <property type="match status" value="1"/>
</dbReference>
<dbReference type="PANTHER" id="PTHR11394:SF128">
    <property type="entry name" value="TASTE RECEPTOR TYPE 2-RELATED"/>
    <property type="match status" value="1"/>
</dbReference>
<dbReference type="GO" id="GO:0016020">
    <property type="term" value="C:membrane"/>
    <property type="evidence" value="ECO:0007669"/>
    <property type="project" value="UniProtKB-SubCell"/>
</dbReference>
<dbReference type="EMBL" id="JAATJU010024544">
    <property type="protein sequence ID" value="KAH0505417.1"/>
    <property type="molecule type" value="Genomic_DNA"/>
</dbReference>
<evidence type="ECO:0000256" key="4">
    <source>
        <dbReference type="ARBA" id="ARBA00022606"/>
    </source>
</evidence>
<evidence type="ECO:0000313" key="13">
    <source>
        <dbReference type="EMBL" id="KAH0505417.1"/>
    </source>
</evidence>
<dbReference type="AlphaFoldDB" id="A0A8J6KWG5"/>
<dbReference type="GO" id="GO:0004930">
    <property type="term" value="F:G protein-coupled receptor activity"/>
    <property type="evidence" value="ECO:0007669"/>
    <property type="project" value="UniProtKB-KW"/>
</dbReference>
<evidence type="ECO:0000256" key="2">
    <source>
        <dbReference type="ARBA" id="ARBA00007376"/>
    </source>
</evidence>
<keyword evidence="6 12" id="KW-1133">Transmembrane helix</keyword>
<keyword evidence="4" id="KW-0716">Sensory transduction</keyword>
<dbReference type="SUPFAM" id="SSF81321">
    <property type="entry name" value="Family A G protein-coupled receptor-like"/>
    <property type="match status" value="1"/>
</dbReference>
<evidence type="ECO:0000256" key="9">
    <source>
        <dbReference type="ARBA" id="ARBA00023170"/>
    </source>
</evidence>
<evidence type="ECO:0000256" key="5">
    <source>
        <dbReference type="ARBA" id="ARBA00022692"/>
    </source>
</evidence>
<comment type="caution">
    <text evidence="13">The sequence shown here is derived from an EMBL/GenBank/DDBJ whole genome shotgun (WGS) entry which is preliminary data.</text>
</comment>
<keyword evidence="9 13" id="KW-0675">Receptor</keyword>
<name>A0A8J6KWG5_MICOH</name>